<dbReference type="Gene3D" id="3.40.50.720">
    <property type="entry name" value="NAD(P)-binding Rossmann-like Domain"/>
    <property type="match status" value="1"/>
</dbReference>
<reference evidence="4" key="1">
    <citation type="submission" date="2024-07" db="EMBL/GenBank/DDBJ databases">
        <authorList>
            <person name="Kim Y.J."/>
            <person name="Jeong J.Y."/>
        </authorList>
    </citation>
    <scope>NUCLEOTIDE SEQUENCE</scope>
    <source>
        <strain evidence="4">GIHE-MW2</strain>
    </source>
</reference>
<feature type="domain" description="Lactate/malate dehydrogenase N-terminal" evidence="3">
    <location>
        <begin position="23"/>
        <end position="74"/>
    </location>
</feature>
<protein>
    <recommendedName>
        <fullName evidence="3">Lactate/malate dehydrogenase N-terminal domain-containing protein</fullName>
    </recommendedName>
</protein>
<keyword evidence="2" id="KW-0520">NAD</keyword>
<dbReference type="InterPro" id="IPR036291">
    <property type="entry name" value="NAD(P)-bd_dom_sf"/>
</dbReference>
<dbReference type="GO" id="GO:0006089">
    <property type="term" value="P:lactate metabolic process"/>
    <property type="evidence" value="ECO:0007669"/>
    <property type="project" value="TreeGrafter"/>
</dbReference>
<organism evidence="4">
    <name type="scientific">Planktothricoides raciborskii GIHE-MW2</name>
    <dbReference type="NCBI Taxonomy" id="2792601"/>
    <lineage>
        <taxon>Bacteria</taxon>
        <taxon>Bacillati</taxon>
        <taxon>Cyanobacteriota</taxon>
        <taxon>Cyanophyceae</taxon>
        <taxon>Oscillatoriophycideae</taxon>
        <taxon>Oscillatoriales</taxon>
        <taxon>Oscillatoriaceae</taxon>
        <taxon>Planktothricoides</taxon>
    </lineage>
</organism>
<dbReference type="AlphaFoldDB" id="A0AAU8JIU0"/>
<sequence>MFENLFTTQIDLTSPIAKKDGTKAAIIGIGQVGMACAYSMLIQNTLDVITLIDINQQKLEGEVMDLQHGLPFVEPTLVYAGKTSFGCSGC</sequence>
<dbReference type="Pfam" id="PF00056">
    <property type="entry name" value="Ldh_1_N"/>
    <property type="match status" value="1"/>
</dbReference>
<dbReference type="SUPFAM" id="SSF51735">
    <property type="entry name" value="NAD(P)-binding Rossmann-fold domains"/>
    <property type="match status" value="1"/>
</dbReference>
<dbReference type="InterPro" id="IPR001236">
    <property type="entry name" value="Lactate/malate_DH_N"/>
</dbReference>
<dbReference type="PRINTS" id="PR00086">
    <property type="entry name" value="LLDHDRGNASE"/>
</dbReference>
<dbReference type="InterPro" id="IPR001557">
    <property type="entry name" value="L-lactate/malate_DH"/>
</dbReference>
<evidence type="ECO:0000313" key="4">
    <source>
        <dbReference type="EMBL" id="XCM39151.1"/>
    </source>
</evidence>
<evidence type="ECO:0000256" key="1">
    <source>
        <dbReference type="ARBA" id="ARBA00023002"/>
    </source>
</evidence>
<dbReference type="EMBL" id="CP159837">
    <property type="protein sequence ID" value="XCM39151.1"/>
    <property type="molecule type" value="Genomic_DNA"/>
</dbReference>
<gene>
    <name evidence="4" type="ORF">ABWT76_002050</name>
</gene>
<dbReference type="RefSeq" id="WP_354636040.1">
    <property type="nucleotide sequence ID" value="NZ_CP159837.1"/>
</dbReference>
<dbReference type="PANTHER" id="PTHR43128">
    <property type="entry name" value="L-2-HYDROXYCARBOXYLATE DEHYDROGENASE (NAD(P)(+))"/>
    <property type="match status" value="1"/>
</dbReference>
<evidence type="ECO:0000256" key="2">
    <source>
        <dbReference type="ARBA" id="ARBA00023027"/>
    </source>
</evidence>
<accession>A0AAU8JIU0</accession>
<proteinExistence type="predicted"/>
<keyword evidence="1" id="KW-0560">Oxidoreductase</keyword>
<name>A0AAU8JIU0_9CYAN</name>
<dbReference type="PANTHER" id="PTHR43128:SF16">
    <property type="entry name" value="L-LACTATE DEHYDROGENASE"/>
    <property type="match status" value="1"/>
</dbReference>
<dbReference type="GO" id="GO:0004459">
    <property type="term" value="F:L-lactate dehydrogenase (NAD+) activity"/>
    <property type="evidence" value="ECO:0007669"/>
    <property type="project" value="TreeGrafter"/>
</dbReference>
<evidence type="ECO:0000259" key="3">
    <source>
        <dbReference type="Pfam" id="PF00056"/>
    </source>
</evidence>